<dbReference type="OrthoDB" id="383712at2"/>
<dbReference type="Pfam" id="PF01547">
    <property type="entry name" value="SBP_bac_1"/>
    <property type="match status" value="1"/>
</dbReference>
<comment type="similarity">
    <text evidence="1">Belongs to the bacterial solute-binding protein 1 family.</text>
</comment>
<reference evidence="5" key="1">
    <citation type="submission" date="2009-07" db="EMBL/GenBank/DDBJ databases">
        <authorList>
            <person name="Weinstock G."/>
            <person name="Sodergren E."/>
            <person name="Clifton S."/>
            <person name="Fulton L."/>
            <person name="Fulton B."/>
            <person name="Courtney L."/>
            <person name="Fronick C."/>
            <person name="Harrison M."/>
            <person name="Strong C."/>
            <person name="Farmer C."/>
            <person name="Delahaunty K."/>
            <person name="Markovic C."/>
            <person name="Hall O."/>
            <person name="Minx P."/>
            <person name="Tomlinson C."/>
            <person name="Mitreva M."/>
            <person name="Nelson J."/>
            <person name="Hou S."/>
            <person name="Wollam A."/>
            <person name="Pepin K.H."/>
            <person name="Johnson M."/>
            <person name="Bhonagiri V."/>
            <person name="Nash W.E."/>
            <person name="Warren W."/>
            <person name="Chinwalla A."/>
            <person name="Mardis E.R."/>
            <person name="Wilson R.K."/>
        </authorList>
    </citation>
    <scope>NUCLEOTIDE SEQUENCE [LARGE SCALE GENOMIC DNA]</scope>
    <source>
        <strain evidence="5">DSM 14469</strain>
    </source>
</reference>
<dbReference type="GO" id="GO:0015768">
    <property type="term" value="P:maltose transport"/>
    <property type="evidence" value="ECO:0007669"/>
    <property type="project" value="TreeGrafter"/>
</dbReference>
<dbReference type="AlphaFoldDB" id="C6LBG6"/>
<sequence length="421" mass="46203">MKRNTWKKSITLVMAAAVAAGSAAGVSASDEKRVVTIWYDGTEEDTVSRLEPEFEALHPDIDLQFEIVPYADLVTKEMVACQAKEGPDLMWQSYAWTNSFAKQGLLQSFSPYLEKSDAINLEDFDQTALELGTVDGEVYGLAWSTEAMCLVYNKGLFRDAGLDPEAPPQNWEEVLEYAQALTKDTDGDGNVDQYGYGLVGNLTGNTWFRFIPELWSAGGEVANEDMSESMLNSPEAIEAATYYSELLTKYHVAPESSVSNGAAEVRTLFNNNKIGMYVDGQSAVMNIKNDAPDLEVGVALWPGKDGPLNAGLGGYYVAMPKNAPNPDDAWTFLEYFLSEEVQEWFPHAFPANLEARKAECLSDETNQIFAEQLSHTKNFQPLDDTPAAQQIILDAVQSMLSGTATPEEAMETAKAALDAIL</sequence>
<dbReference type="GO" id="GO:0055052">
    <property type="term" value="C:ATP-binding cassette (ABC) transporter complex, substrate-binding subunit-containing"/>
    <property type="evidence" value="ECO:0007669"/>
    <property type="project" value="TreeGrafter"/>
</dbReference>
<evidence type="ECO:0000256" key="3">
    <source>
        <dbReference type="ARBA" id="ARBA00022729"/>
    </source>
</evidence>
<dbReference type="PANTHER" id="PTHR30061">
    <property type="entry name" value="MALTOSE-BINDING PERIPLASMIC PROTEIN"/>
    <property type="match status" value="1"/>
</dbReference>
<dbReference type="GO" id="GO:0042956">
    <property type="term" value="P:maltodextrin transmembrane transport"/>
    <property type="evidence" value="ECO:0007669"/>
    <property type="project" value="TreeGrafter"/>
</dbReference>
<keyword evidence="2" id="KW-0813">Transport</keyword>
<dbReference type="CDD" id="cd13585">
    <property type="entry name" value="PBP2_TMBP_like"/>
    <property type="match status" value="1"/>
</dbReference>
<evidence type="ECO:0000256" key="4">
    <source>
        <dbReference type="SAM" id="SignalP"/>
    </source>
</evidence>
<dbReference type="Gene3D" id="3.40.190.10">
    <property type="entry name" value="Periplasmic binding protein-like II"/>
    <property type="match status" value="1"/>
</dbReference>
<evidence type="ECO:0000256" key="2">
    <source>
        <dbReference type="ARBA" id="ARBA00022448"/>
    </source>
</evidence>
<evidence type="ECO:0000313" key="5">
    <source>
        <dbReference type="EMBL" id="EET62297.1"/>
    </source>
</evidence>
<dbReference type="GO" id="GO:1901982">
    <property type="term" value="F:maltose binding"/>
    <property type="evidence" value="ECO:0007669"/>
    <property type="project" value="TreeGrafter"/>
</dbReference>
<name>C6LBG6_9FIRM</name>
<dbReference type="PANTHER" id="PTHR30061:SF50">
    <property type="entry name" value="MALTOSE_MALTODEXTRIN-BINDING PERIPLASMIC PROTEIN"/>
    <property type="match status" value="1"/>
</dbReference>
<dbReference type="eggNOG" id="COG1653">
    <property type="taxonomic scope" value="Bacteria"/>
</dbReference>
<dbReference type="STRING" id="168384.SAMN05660368_01418"/>
<gene>
    <name evidence="5" type="ORF">BRYFOR_05961</name>
</gene>
<keyword evidence="6" id="KW-1185">Reference proteome</keyword>
<dbReference type="EMBL" id="ACCL02000003">
    <property type="protein sequence ID" value="EET62297.1"/>
    <property type="molecule type" value="Genomic_DNA"/>
</dbReference>
<evidence type="ECO:0000256" key="1">
    <source>
        <dbReference type="ARBA" id="ARBA00008520"/>
    </source>
</evidence>
<proteinExistence type="inferred from homology"/>
<protein>
    <submittedName>
        <fullName evidence="5">ABC transporter, solute-binding protein</fullName>
    </submittedName>
</protein>
<feature type="signal peptide" evidence="4">
    <location>
        <begin position="1"/>
        <end position="23"/>
    </location>
</feature>
<dbReference type="InterPro" id="IPR006059">
    <property type="entry name" value="SBP"/>
</dbReference>
<keyword evidence="3 4" id="KW-0732">Signal</keyword>
<dbReference type="Proteomes" id="UP000005561">
    <property type="component" value="Unassembled WGS sequence"/>
</dbReference>
<dbReference type="SUPFAM" id="SSF53850">
    <property type="entry name" value="Periplasmic binding protein-like II"/>
    <property type="match status" value="1"/>
</dbReference>
<accession>C6LBG6</accession>
<evidence type="ECO:0000313" key="6">
    <source>
        <dbReference type="Proteomes" id="UP000005561"/>
    </source>
</evidence>
<comment type="caution">
    <text evidence="5">The sequence shown here is derived from an EMBL/GenBank/DDBJ whole genome shotgun (WGS) entry which is preliminary data.</text>
</comment>
<dbReference type="RefSeq" id="WP_006860758.1">
    <property type="nucleotide sequence ID" value="NZ_ACCL02000003.1"/>
</dbReference>
<organism evidence="5 6">
    <name type="scientific">Marvinbryantia formatexigens DSM 14469</name>
    <dbReference type="NCBI Taxonomy" id="478749"/>
    <lineage>
        <taxon>Bacteria</taxon>
        <taxon>Bacillati</taxon>
        <taxon>Bacillota</taxon>
        <taxon>Clostridia</taxon>
        <taxon>Lachnospirales</taxon>
        <taxon>Lachnospiraceae</taxon>
        <taxon>Marvinbryantia</taxon>
    </lineage>
</organism>
<feature type="chain" id="PRO_5038957294" evidence="4">
    <location>
        <begin position="24"/>
        <end position="421"/>
    </location>
</feature>